<reference evidence="10 11" key="1">
    <citation type="journal article" date="2010" name="Stand. Genomic Sci.">
        <title>Complete genome sequence of Haliangium ochraceum type strain (SMP-2).</title>
        <authorList>
            <consortium name="US DOE Joint Genome Institute (JGI-PGF)"/>
            <person name="Ivanova N."/>
            <person name="Daum C."/>
            <person name="Lang E."/>
            <person name="Abt B."/>
            <person name="Kopitz M."/>
            <person name="Saunders E."/>
            <person name="Lapidus A."/>
            <person name="Lucas S."/>
            <person name="Glavina Del Rio T."/>
            <person name="Nolan M."/>
            <person name="Tice H."/>
            <person name="Copeland A."/>
            <person name="Cheng J.F."/>
            <person name="Chen F."/>
            <person name="Bruce D."/>
            <person name="Goodwin L."/>
            <person name="Pitluck S."/>
            <person name="Mavromatis K."/>
            <person name="Pati A."/>
            <person name="Mikhailova N."/>
            <person name="Chen A."/>
            <person name="Palaniappan K."/>
            <person name="Land M."/>
            <person name="Hauser L."/>
            <person name="Chang Y.J."/>
            <person name="Jeffries C.D."/>
            <person name="Detter J.C."/>
            <person name="Brettin T."/>
            <person name="Rohde M."/>
            <person name="Goker M."/>
            <person name="Bristow J."/>
            <person name="Markowitz V."/>
            <person name="Eisen J.A."/>
            <person name="Hugenholtz P."/>
            <person name="Kyrpides N.C."/>
            <person name="Klenk H.P."/>
        </authorList>
    </citation>
    <scope>NUCLEOTIDE SEQUENCE [LARGE SCALE GENOMIC DNA]</scope>
    <source>
        <strain evidence="11">DSM 14365 / CIP 107738 / JCM 11303 / AJ 13395 / SMP-2</strain>
    </source>
</reference>
<evidence type="ECO:0000313" key="11">
    <source>
        <dbReference type="Proteomes" id="UP000001880"/>
    </source>
</evidence>
<keyword evidence="10" id="KW-0723">Serine/threonine-protein kinase</keyword>
<dbReference type="GO" id="GO:0005524">
    <property type="term" value="F:ATP binding"/>
    <property type="evidence" value="ECO:0007669"/>
    <property type="project" value="UniProtKB-UniRule"/>
</dbReference>
<evidence type="ECO:0000256" key="7">
    <source>
        <dbReference type="SAM" id="MobiDB-lite"/>
    </source>
</evidence>
<evidence type="ECO:0000256" key="1">
    <source>
        <dbReference type="ARBA" id="ARBA00022679"/>
    </source>
</evidence>
<dbReference type="HOGENOM" id="CLU_006217_0_0_7"/>
<dbReference type="RefSeq" id="WP_012827956.1">
    <property type="nucleotide sequence ID" value="NC_013440.1"/>
</dbReference>
<keyword evidence="2 5" id="KW-0547">Nucleotide-binding</keyword>
<gene>
    <name evidence="10" type="ordered locus">Hoch_2824</name>
</gene>
<keyword evidence="3 10" id="KW-0418">Kinase</keyword>
<dbReference type="InterPro" id="IPR027417">
    <property type="entry name" value="P-loop_NTPase"/>
</dbReference>
<keyword evidence="4 5" id="KW-0067">ATP-binding</keyword>
<evidence type="ECO:0000259" key="9">
    <source>
        <dbReference type="PROSITE" id="PS50011"/>
    </source>
</evidence>
<dbReference type="eggNOG" id="COG1131">
    <property type="taxonomic scope" value="Bacteria"/>
</dbReference>
<keyword evidence="11" id="KW-1185">Reference proteome</keyword>
<dbReference type="SUPFAM" id="SSF52540">
    <property type="entry name" value="P-loop containing nucleoside triphosphate hydrolases"/>
    <property type="match status" value="1"/>
</dbReference>
<keyword evidence="8" id="KW-0812">Transmembrane</keyword>
<dbReference type="Gene3D" id="3.40.50.300">
    <property type="entry name" value="P-loop containing nucleotide triphosphate hydrolases"/>
    <property type="match status" value="1"/>
</dbReference>
<dbReference type="InterPro" id="IPR000719">
    <property type="entry name" value="Prot_kinase_dom"/>
</dbReference>
<dbReference type="STRING" id="502025.Hoch_2824"/>
<evidence type="ECO:0000256" key="2">
    <source>
        <dbReference type="ARBA" id="ARBA00022741"/>
    </source>
</evidence>
<dbReference type="PANTHER" id="PTHR43289">
    <property type="entry name" value="MITOGEN-ACTIVATED PROTEIN KINASE KINASE KINASE 20-RELATED"/>
    <property type="match status" value="1"/>
</dbReference>
<keyword evidence="8" id="KW-1133">Transmembrane helix</keyword>
<dbReference type="Pfam" id="PF00069">
    <property type="entry name" value="Pkinase"/>
    <property type="match status" value="2"/>
</dbReference>
<evidence type="ECO:0000256" key="5">
    <source>
        <dbReference type="PROSITE-ProRule" id="PRU10141"/>
    </source>
</evidence>
<evidence type="ECO:0000256" key="3">
    <source>
        <dbReference type="ARBA" id="ARBA00022777"/>
    </source>
</evidence>
<feature type="binding site" evidence="5">
    <location>
        <position position="61"/>
    </location>
    <ligand>
        <name>ATP</name>
        <dbReference type="ChEBI" id="CHEBI:30616"/>
    </ligand>
</feature>
<dbReference type="KEGG" id="hoh:Hoch_2824"/>
<organism evidence="10 11">
    <name type="scientific">Haliangium ochraceum (strain DSM 14365 / JCM 11303 / SMP-2)</name>
    <dbReference type="NCBI Taxonomy" id="502025"/>
    <lineage>
        <taxon>Bacteria</taxon>
        <taxon>Pseudomonadati</taxon>
        <taxon>Myxococcota</taxon>
        <taxon>Polyangia</taxon>
        <taxon>Haliangiales</taxon>
        <taxon>Kofleriaceae</taxon>
        <taxon>Haliangium</taxon>
    </lineage>
</organism>
<feature type="region of interest" description="Disordered" evidence="7">
    <location>
        <begin position="1"/>
        <end position="26"/>
    </location>
</feature>
<dbReference type="InterPro" id="IPR017441">
    <property type="entry name" value="Protein_kinase_ATP_BS"/>
</dbReference>
<dbReference type="Proteomes" id="UP000001880">
    <property type="component" value="Chromosome"/>
</dbReference>
<dbReference type="PROSITE" id="PS50011">
    <property type="entry name" value="PROTEIN_KINASE_DOM"/>
    <property type="match status" value="1"/>
</dbReference>
<evidence type="ECO:0000256" key="4">
    <source>
        <dbReference type="ARBA" id="ARBA00022840"/>
    </source>
</evidence>
<keyword evidence="1" id="KW-0808">Transferase</keyword>
<sequence>MSDEQPPDTPAASPSPGTLSPLPDVGDRVGDYEIMAELGRGGMGAVFIGRDLKLGRRVAIKFIHTSDAQMRERFLLEARATASCHHENIVVIHEVGTHRDSPYIVLEHLQGTPLTKQLRPGEPLAFGRAVEIMVPVVRALVCAHERGIAHRDLKPDNIFLTRSGTVKVLDFGLAKVLHEGPPARVDAPPALVPPTEPSLEGPQYAALLPPSYEVEHDPYVTLPPVSPQLTQRGAIMGTIPYMAPEQWGFHDVDHRSDLWAAGVMLFEMVAGHHPIQGHTGWDMGFQVAMFEKPMPPVRTANPSVSDELADIIDACLIKPMDQRMPDAQTLLAALEPLLPGRPARRLRGEENPYAGLVAFQEADADRFFGRDDEIRSATAYLRDWPMLAVAGPSGAGKSSFVRAGVISALKRSGEGWSSRILRPGRSPIDALVHLVAPMLGQSTMHTQLGSVGENGELLPSVNALDDSDGIRQRLLDEPGFLGTVLRNRARQTGKTLLLFVDQLEELFTLAEPSGAGDARAPSEADERATRERAAFVAALAAICGDATTPVRLVVAIRADFLDRLAEERTFSAELSQHLMFLPPLGDEQLRAALIEPAQLAGYRTEPSVASDIIAHLSHVAGALPLLQFTAGKLWEVRDRQTRTLTEAGYRAIGGVTGALIRHADSVIAALTPTAQTIARSLLLRLVTRNRTRALLPLGELHEVGPVSEVQPVVETLAQARLLVIQTGQGQGQGQGLAQSDLADAAARGATIELVHESLITAWPLLTRWLAEGHEESAFHVELRQVARQWDERGRPRGLLWRDEALREARLHVGVRTGMAWQTLPAQPRAFLEAAFAQHERWKRRRRLLVIGAITTLVVITLGSITAAVLIADATREAKRQTARATEQAARAEQQAAIAEQQTTRAEAQAALAEERLARAQAEQRARERAEEQERAARLATEAANEQVELTNGQLAEKNRALEQALGRANEATAAAEAATERVGRLLETERERVRRLESQGSGVLLRDVADELPSLATTEE</sequence>
<dbReference type="Gene3D" id="3.30.200.20">
    <property type="entry name" value="Phosphorylase Kinase, domain 1"/>
    <property type="match status" value="1"/>
</dbReference>
<feature type="domain" description="Protein kinase" evidence="9">
    <location>
        <begin position="32"/>
        <end position="338"/>
    </location>
</feature>
<protein>
    <submittedName>
        <fullName evidence="10">Serine/threonine protein kinase</fullName>
    </submittedName>
</protein>
<dbReference type="PROSITE" id="PS00108">
    <property type="entry name" value="PROTEIN_KINASE_ST"/>
    <property type="match status" value="1"/>
</dbReference>
<proteinExistence type="predicted"/>
<accession>D0LPI5</accession>
<dbReference type="Pfam" id="PF20703">
    <property type="entry name" value="nSTAND1"/>
    <property type="match status" value="1"/>
</dbReference>
<dbReference type="PANTHER" id="PTHR43289:SF34">
    <property type="entry name" value="SERINE_THREONINE-PROTEIN KINASE YBDM-RELATED"/>
    <property type="match status" value="1"/>
</dbReference>
<dbReference type="InterPro" id="IPR011009">
    <property type="entry name" value="Kinase-like_dom_sf"/>
</dbReference>
<evidence type="ECO:0000256" key="6">
    <source>
        <dbReference type="SAM" id="Coils"/>
    </source>
</evidence>
<dbReference type="GO" id="GO:0004674">
    <property type="term" value="F:protein serine/threonine kinase activity"/>
    <property type="evidence" value="ECO:0007669"/>
    <property type="project" value="UniProtKB-KW"/>
</dbReference>
<dbReference type="InterPro" id="IPR049052">
    <property type="entry name" value="nSTAND1"/>
</dbReference>
<dbReference type="CDD" id="cd14014">
    <property type="entry name" value="STKc_PknB_like"/>
    <property type="match status" value="1"/>
</dbReference>
<keyword evidence="6" id="KW-0175">Coiled coil</keyword>
<keyword evidence="8" id="KW-0472">Membrane</keyword>
<dbReference type="InterPro" id="IPR008271">
    <property type="entry name" value="Ser/Thr_kinase_AS"/>
</dbReference>
<evidence type="ECO:0000313" key="10">
    <source>
        <dbReference type="EMBL" id="ACY15348.1"/>
    </source>
</evidence>
<dbReference type="OrthoDB" id="9768004at2"/>
<dbReference type="AlphaFoldDB" id="D0LPI5"/>
<dbReference type="SUPFAM" id="SSF56112">
    <property type="entry name" value="Protein kinase-like (PK-like)"/>
    <property type="match status" value="1"/>
</dbReference>
<evidence type="ECO:0000256" key="8">
    <source>
        <dbReference type="SAM" id="Phobius"/>
    </source>
</evidence>
<dbReference type="PROSITE" id="PS00107">
    <property type="entry name" value="PROTEIN_KINASE_ATP"/>
    <property type="match status" value="1"/>
</dbReference>
<dbReference type="EMBL" id="CP001804">
    <property type="protein sequence ID" value="ACY15348.1"/>
    <property type="molecule type" value="Genomic_DNA"/>
</dbReference>
<dbReference type="SMART" id="SM00220">
    <property type="entry name" value="S_TKc"/>
    <property type="match status" value="1"/>
</dbReference>
<feature type="coiled-coil region" evidence="6">
    <location>
        <begin position="874"/>
        <end position="981"/>
    </location>
</feature>
<name>D0LPI5_HALO1</name>
<feature type="transmembrane region" description="Helical" evidence="8">
    <location>
        <begin position="847"/>
        <end position="871"/>
    </location>
</feature>
<dbReference type="Gene3D" id="1.10.510.10">
    <property type="entry name" value="Transferase(Phosphotransferase) domain 1"/>
    <property type="match status" value="1"/>
</dbReference>
<dbReference type="eggNOG" id="COG0515">
    <property type="taxonomic scope" value="Bacteria"/>
</dbReference>